<keyword evidence="9" id="KW-0675">Receptor</keyword>
<dbReference type="InterPro" id="IPR003760">
    <property type="entry name" value="PnrA-like"/>
</dbReference>
<dbReference type="PANTHER" id="PTHR46924:SF3">
    <property type="entry name" value="METABOTROPIC GLUTAMATE RECEPTOR-LIKE PROTEIN C-RELATED"/>
    <property type="match status" value="1"/>
</dbReference>
<feature type="transmembrane region" description="Helical" evidence="13">
    <location>
        <begin position="546"/>
        <end position="565"/>
    </location>
</feature>
<protein>
    <recommendedName>
        <fullName evidence="15">G-protein coupled receptors family 3 profile domain-containing protein</fullName>
    </recommendedName>
</protein>
<dbReference type="InterPro" id="IPR017978">
    <property type="entry name" value="GPCR_3_C"/>
</dbReference>
<evidence type="ECO:0000256" key="6">
    <source>
        <dbReference type="ARBA" id="ARBA00022989"/>
    </source>
</evidence>
<evidence type="ECO:0000256" key="8">
    <source>
        <dbReference type="ARBA" id="ARBA00023136"/>
    </source>
</evidence>
<evidence type="ECO:0000256" key="2">
    <source>
        <dbReference type="ARBA" id="ARBA00005414"/>
    </source>
</evidence>
<evidence type="ECO:0000259" key="15">
    <source>
        <dbReference type="PROSITE" id="PS50259"/>
    </source>
</evidence>
<keyword evidence="6 13" id="KW-1133">Transmembrane helix</keyword>
<organism evidence="16 17">
    <name type="scientific">Dictyostelium firmibasis</name>
    <dbReference type="NCBI Taxonomy" id="79012"/>
    <lineage>
        <taxon>Eukaryota</taxon>
        <taxon>Amoebozoa</taxon>
        <taxon>Evosea</taxon>
        <taxon>Eumycetozoa</taxon>
        <taxon>Dictyostelia</taxon>
        <taxon>Dictyosteliales</taxon>
        <taxon>Dictyosteliaceae</taxon>
        <taxon>Dictyostelium</taxon>
    </lineage>
</organism>
<comment type="similarity">
    <text evidence="2">In the C-terminal section; belongs to the G-protein coupled receptor 3 family. GABA-B receptor subfamily.</text>
</comment>
<dbReference type="PANTHER" id="PTHR46924">
    <property type="entry name" value="METABOTROPIC GLUTAMATE RECEPTOR-LIKE PROTEIN C-RELATED-RELATED"/>
    <property type="match status" value="1"/>
</dbReference>
<keyword evidence="11" id="KW-0807">Transducer</keyword>
<keyword evidence="5 14" id="KW-0732">Signal</keyword>
<feature type="compositionally biased region" description="Polar residues" evidence="12">
    <location>
        <begin position="695"/>
        <end position="710"/>
    </location>
</feature>
<evidence type="ECO:0000256" key="10">
    <source>
        <dbReference type="ARBA" id="ARBA00023180"/>
    </source>
</evidence>
<name>A0AAN7YXP7_9MYCE</name>
<evidence type="ECO:0000256" key="14">
    <source>
        <dbReference type="SAM" id="SignalP"/>
    </source>
</evidence>
<feature type="transmembrane region" description="Helical" evidence="13">
    <location>
        <begin position="492"/>
        <end position="510"/>
    </location>
</feature>
<keyword evidence="7" id="KW-0297">G-protein coupled receptor</keyword>
<comment type="similarity">
    <text evidence="3">In the N-terminal section; belongs to the BMP lipoprotein family.</text>
</comment>
<dbReference type="CDD" id="cd15047">
    <property type="entry name" value="7tmC_GABA-B-like"/>
    <property type="match status" value="1"/>
</dbReference>
<feature type="transmembrane region" description="Helical" evidence="13">
    <location>
        <begin position="609"/>
        <end position="629"/>
    </location>
</feature>
<dbReference type="GO" id="GO:0005886">
    <property type="term" value="C:plasma membrane"/>
    <property type="evidence" value="ECO:0007669"/>
    <property type="project" value="InterPro"/>
</dbReference>
<keyword evidence="4 13" id="KW-0812">Transmembrane</keyword>
<feature type="transmembrane region" description="Helical" evidence="13">
    <location>
        <begin position="420"/>
        <end position="440"/>
    </location>
</feature>
<feature type="signal peptide" evidence="14">
    <location>
        <begin position="1"/>
        <end position="22"/>
    </location>
</feature>
<keyword evidence="8 13" id="KW-0472">Membrane</keyword>
<evidence type="ECO:0000256" key="4">
    <source>
        <dbReference type="ARBA" id="ARBA00022692"/>
    </source>
</evidence>
<comment type="subcellular location">
    <subcellularLocation>
        <location evidence="1">Membrane</location>
        <topology evidence="1">Multi-pass membrane protein</topology>
    </subcellularLocation>
</comment>
<feature type="region of interest" description="Disordered" evidence="12">
    <location>
        <begin position="658"/>
        <end position="710"/>
    </location>
</feature>
<accession>A0AAN7YXP7</accession>
<evidence type="ECO:0000256" key="3">
    <source>
        <dbReference type="ARBA" id="ARBA00010620"/>
    </source>
</evidence>
<evidence type="ECO:0000256" key="12">
    <source>
        <dbReference type="SAM" id="MobiDB-lite"/>
    </source>
</evidence>
<keyword evidence="10" id="KW-0325">Glycoprotein</keyword>
<dbReference type="EMBL" id="JAVFKY010000002">
    <property type="protein sequence ID" value="KAK5580162.1"/>
    <property type="molecule type" value="Genomic_DNA"/>
</dbReference>
<dbReference type="Pfam" id="PF02608">
    <property type="entry name" value="Bmp"/>
    <property type="match status" value="1"/>
</dbReference>
<dbReference type="AlphaFoldDB" id="A0AAN7YXP7"/>
<evidence type="ECO:0000256" key="7">
    <source>
        <dbReference type="ARBA" id="ARBA00023040"/>
    </source>
</evidence>
<dbReference type="Pfam" id="PF00003">
    <property type="entry name" value="7tm_3"/>
    <property type="match status" value="1"/>
</dbReference>
<gene>
    <name evidence="16" type="ORF">RB653_000175</name>
</gene>
<feature type="chain" id="PRO_5042985265" description="G-protein coupled receptors family 3 profile domain-containing protein" evidence="14">
    <location>
        <begin position="23"/>
        <end position="741"/>
    </location>
</feature>
<comment type="caution">
    <text evidence="16">The sequence shown here is derived from an EMBL/GenBank/DDBJ whole genome shotgun (WGS) entry which is preliminary data.</text>
</comment>
<keyword evidence="17" id="KW-1185">Reference proteome</keyword>
<evidence type="ECO:0000256" key="11">
    <source>
        <dbReference type="ARBA" id="ARBA00023224"/>
    </source>
</evidence>
<feature type="transmembrane region" description="Helical" evidence="13">
    <location>
        <begin position="386"/>
        <end position="408"/>
    </location>
</feature>
<feature type="transmembrane region" description="Helical" evidence="13">
    <location>
        <begin position="452"/>
        <end position="471"/>
    </location>
</feature>
<evidence type="ECO:0000256" key="5">
    <source>
        <dbReference type="ARBA" id="ARBA00022729"/>
    </source>
</evidence>
<feature type="transmembrane region" description="Helical" evidence="13">
    <location>
        <begin position="585"/>
        <end position="603"/>
    </location>
</feature>
<evidence type="ECO:0000256" key="1">
    <source>
        <dbReference type="ARBA" id="ARBA00004141"/>
    </source>
</evidence>
<evidence type="ECO:0000313" key="17">
    <source>
        <dbReference type="Proteomes" id="UP001344447"/>
    </source>
</evidence>
<dbReference type="Proteomes" id="UP001344447">
    <property type="component" value="Unassembled WGS sequence"/>
</dbReference>
<evidence type="ECO:0000256" key="9">
    <source>
        <dbReference type="ARBA" id="ARBA00023170"/>
    </source>
</evidence>
<dbReference type="Gene3D" id="3.40.50.2300">
    <property type="match status" value="2"/>
</dbReference>
<dbReference type="GO" id="GO:0004930">
    <property type="term" value="F:G protein-coupled receptor activity"/>
    <property type="evidence" value="ECO:0007669"/>
    <property type="project" value="UniProtKB-KW"/>
</dbReference>
<proteinExistence type="inferred from homology"/>
<feature type="domain" description="G-protein coupled receptors family 3 profile" evidence="15">
    <location>
        <begin position="395"/>
        <end position="651"/>
    </location>
</feature>
<evidence type="ECO:0000313" key="16">
    <source>
        <dbReference type="EMBL" id="KAK5580162.1"/>
    </source>
</evidence>
<reference evidence="16 17" key="1">
    <citation type="submission" date="2023-11" db="EMBL/GenBank/DDBJ databases">
        <title>Dfirmibasis_genome.</title>
        <authorList>
            <person name="Edelbroek B."/>
            <person name="Kjellin J."/>
            <person name="Jerlstrom-Hultqvist J."/>
            <person name="Soderbom F."/>
        </authorList>
    </citation>
    <scope>NUCLEOTIDE SEQUENCE [LARGE SCALE GENOMIC DNA]</scope>
    <source>
        <strain evidence="16 17">TNS-C-14</strain>
    </source>
</reference>
<dbReference type="PROSITE" id="PS50259">
    <property type="entry name" value="G_PROTEIN_RECEP_F3_4"/>
    <property type="match status" value="1"/>
</dbReference>
<evidence type="ECO:0000256" key="13">
    <source>
        <dbReference type="SAM" id="Phobius"/>
    </source>
</evidence>
<dbReference type="InterPro" id="IPR051530">
    <property type="entry name" value="mGluR/GABA-B-like"/>
</dbReference>
<sequence>MIKLILSLIFLIICCKINPSESFKMITLITGPSSDLGFNNMINQGRISVAKAMSIEDSKIYIVSGRNQTYALLLPLVQNDDIDLVICSSQDHADACKDIATLYIDSPTIKTQFLVRGSGAATKNLIQITYNYASVNYISGMFAGLQTKKNKIGFLSPGAAANNNDSFVYAFWIGAKQVNPDIKFYYYNIGSYLDQDKTIAATQDLIDIYDCDVIADTLDDFSAGNVAIQRGQYALGTNGFPQRDVYGENVIFSYAYNWTKYFLPIAGSVANGTIPGKWYADFNVQDNYNFYNLNFGFEVSNNTKKLLIDKSHELANKTRSKHPYYCNEYMEAYTLKYNLTRQANTVNCISTAAFFSINQPVGDMIYLGNYEIRLSKIELSSSVQKGFSIASGVLIAIVILMMIGIVLFKDTPSIRSASPIFLNFSLIGGIIIYIGIIVWVGPISTHQCNARFWLVTLGFSTLIGSLVVKNFRIWLIFDNPELKAIKITNYQLFPWVGLCLVINIVLMAILTSVGDLKAIDAQGIDSLGKYEYMTICKMNYSGASTLYTILAYFAALLLVGVFVSWKIRIVDIEEFNESKAIANTLYAVSFCLFVIVPLMISPQERQSETIILCVAGLFITTAALLIVFIPKFWRVFIYGKEGTNDMFKQKKSSSVATARAESASKNSSGGVHSGGPKTNRRGNIVSGDFTDDSESSLSEPNKANNPDGTINVTAGAVLAEFTDDTVSEFDENEVVESPSQE</sequence>